<protein>
    <submittedName>
        <fullName evidence="1">Uncharacterized protein</fullName>
    </submittedName>
</protein>
<organism evidence="1 2">
    <name type="scientific">Suillus subaureus</name>
    <dbReference type="NCBI Taxonomy" id="48587"/>
    <lineage>
        <taxon>Eukaryota</taxon>
        <taxon>Fungi</taxon>
        <taxon>Dikarya</taxon>
        <taxon>Basidiomycota</taxon>
        <taxon>Agaricomycotina</taxon>
        <taxon>Agaricomycetes</taxon>
        <taxon>Agaricomycetidae</taxon>
        <taxon>Boletales</taxon>
        <taxon>Suillineae</taxon>
        <taxon>Suillaceae</taxon>
        <taxon>Suillus</taxon>
    </lineage>
</organism>
<name>A0A9P7DXQ5_9AGAM</name>
<dbReference type="AlphaFoldDB" id="A0A9P7DXQ5"/>
<evidence type="ECO:0000313" key="1">
    <source>
        <dbReference type="EMBL" id="KAG1805648.1"/>
    </source>
</evidence>
<dbReference type="Proteomes" id="UP000807769">
    <property type="component" value="Unassembled WGS sequence"/>
</dbReference>
<proteinExistence type="predicted"/>
<reference evidence="1" key="1">
    <citation type="journal article" date="2020" name="New Phytol.">
        <title>Comparative genomics reveals dynamic genome evolution in host specialist ectomycorrhizal fungi.</title>
        <authorList>
            <person name="Lofgren L.A."/>
            <person name="Nguyen N.H."/>
            <person name="Vilgalys R."/>
            <person name="Ruytinx J."/>
            <person name="Liao H.L."/>
            <person name="Branco S."/>
            <person name="Kuo A."/>
            <person name="LaButti K."/>
            <person name="Lipzen A."/>
            <person name="Andreopoulos W."/>
            <person name="Pangilinan J."/>
            <person name="Riley R."/>
            <person name="Hundley H."/>
            <person name="Na H."/>
            <person name="Barry K."/>
            <person name="Grigoriev I.V."/>
            <person name="Stajich J.E."/>
            <person name="Kennedy P.G."/>
        </authorList>
    </citation>
    <scope>NUCLEOTIDE SEQUENCE</scope>
    <source>
        <strain evidence="1">MN1</strain>
    </source>
</reference>
<gene>
    <name evidence="1" type="ORF">BJ212DRAFT_848347</name>
</gene>
<accession>A0A9P7DXQ5</accession>
<dbReference type="EMBL" id="JABBWG010000051">
    <property type="protein sequence ID" value="KAG1805648.1"/>
    <property type="molecule type" value="Genomic_DNA"/>
</dbReference>
<sequence>MDARLLEAFKPFKKCCQQEANDLHQVLTPVRVCETQERAILKLESEVLKKFLAVPRNSLVSERTTPDFLEEPQIIAPHNLEGPQRMILHKLKAPEGMTPNNLEAPERILSRNLEAPERIVPHTLIQWKPNRSRFPLDHLRRNQIPVDVHDFIFMSRRTISWYC</sequence>
<dbReference type="GeneID" id="64638213"/>
<comment type="caution">
    <text evidence="1">The sequence shown here is derived from an EMBL/GenBank/DDBJ whole genome shotgun (WGS) entry which is preliminary data.</text>
</comment>
<dbReference type="RefSeq" id="XP_041187346.1">
    <property type="nucleotide sequence ID" value="XM_041344197.1"/>
</dbReference>
<evidence type="ECO:0000313" key="2">
    <source>
        <dbReference type="Proteomes" id="UP000807769"/>
    </source>
</evidence>
<keyword evidence="2" id="KW-1185">Reference proteome</keyword>